<dbReference type="InterPro" id="IPR011006">
    <property type="entry name" value="CheY-like_superfamily"/>
</dbReference>
<dbReference type="CDD" id="cd17535">
    <property type="entry name" value="REC_NarL-like"/>
    <property type="match status" value="1"/>
</dbReference>
<feature type="region of interest" description="Disordered" evidence="8">
    <location>
        <begin position="142"/>
        <end position="164"/>
    </location>
</feature>
<dbReference type="PROSITE" id="PS50110">
    <property type="entry name" value="RESPONSE_REGULATORY"/>
    <property type="match status" value="1"/>
</dbReference>
<dbReference type="InterPro" id="IPR039420">
    <property type="entry name" value="WalR-like"/>
</dbReference>
<dbReference type="InterPro" id="IPR001789">
    <property type="entry name" value="Sig_transdc_resp-reg_receiver"/>
</dbReference>
<dbReference type="HOGENOM" id="CLU_000445_90_10_9"/>
<dbReference type="AlphaFoldDB" id="B2A7N5"/>
<dbReference type="eggNOG" id="COG2197">
    <property type="taxonomic scope" value="Bacteria"/>
</dbReference>
<dbReference type="GO" id="GO:0000160">
    <property type="term" value="P:phosphorelay signal transduction system"/>
    <property type="evidence" value="ECO:0007669"/>
    <property type="project" value="InterPro"/>
</dbReference>
<dbReference type="SUPFAM" id="SSF46894">
    <property type="entry name" value="C-terminal effector domain of the bipartite response regulators"/>
    <property type="match status" value="1"/>
</dbReference>
<dbReference type="STRING" id="457570.Nther_0747"/>
<dbReference type="GO" id="GO:0003677">
    <property type="term" value="F:DNA binding"/>
    <property type="evidence" value="ECO:0007669"/>
    <property type="project" value="UniProtKB-KW"/>
</dbReference>
<keyword evidence="2 7" id="KW-0597">Phosphoprotein</keyword>
<reference evidence="11 12" key="2">
    <citation type="journal article" date="2011" name="J. Bacteriol.">
        <title>Complete genome sequence of the anaerobic, halophilic alkalithermophile Natranaerobius thermophilus JW/NM-WN-LF.</title>
        <authorList>
            <person name="Zhao B."/>
            <person name="Mesbah N.M."/>
            <person name="Dalin E."/>
            <person name="Goodwin L."/>
            <person name="Nolan M."/>
            <person name="Pitluck S."/>
            <person name="Chertkov O."/>
            <person name="Brettin T.S."/>
            <person name="Han J."/>
            <person name="Larimer F.W."/>
            <person name="Land M.L."/>
            <person name="Hauser L."/>
            <person name="Kyrpides N."/>
            <person name="Wiegel J."/>
        </authorList>
    </citation>
    <scope>NUCLEOTIDE SEQUENCE [LARGE SCALE GENOMIC DNA]</scope>
    <source>
        <strain evidence="12">ATCC BAA-1301 / DSM 18059 / JW/NM-WN-LF</strain>
    </source>
</reference>
<dbReference type="PANTHER" id="PTHR43214:SF43">
    <property type="entry name" value="TWO-COMPONENT RESPONSE REGULATOR"/>
    <property type="match status" value="1"/>
</dbReference>
<evidence type="ECO:0000256" key="8">
    <source>
        <dbReference type="SAM" id="MobiDB-lite"/>
    </source>
</evidence>
<dbReference type="InterPro" id="IPR000792">
    <property type="entry name" value="Tscrpt_reg_LuxR_C"/>
</dbReference>
<dbReference type="InterPro" id="IPR058245">
    <property type="entry name" value="NreC/VraR/RcsB-like_REC"/>
</dbReference>
<dbReference type="SMART" id="SM00448">
    <property type="entry name" value="REC"/>
    <property type="match status" value="1"/>
</dbReference>
<proteinExistence type="predicted"/>
<sequence length="232" mass="26287">MSKIKVMIADDQTILADSLKTIIDLEDDMEVVAVSSNGEETLEISEKLLPDIILMDIRMPKMDGVECTKKLKEKYPEIKIIILTTFDHDEYIVDALSYGASGYLLKDIDGDKLISSIRDAYNDKLLIPTSIAAKLIGKIDNRKQQPTDDHKDEPLKSQDRKESQKEINLYEELTQREIEIAQLMVAGLSNKKIAEKLFITQGTVKNYITNIYSKLGVKERTSAVLYLQKLGF</sequence>
<evidence type="ECO:0000259" key="10">
    <source>
        <dbReference type="PROSITE" id="PS50110"/>
    </source>
</evidence>
<feature type="domain" description="Response regulatory" evidence="10">
    <location>
        <begin position="5"/>
        <end position="121"/>
    </location>
</feature>
<dbReference type="PANTHER" id="PTHR43214">
    <property type="entry name" value="TWO-COMPONENT RESPONSE REGULATOR"/>
    <property type="match status" value="1"/>
</dbReference>
<dbReference type="CDD" id="cd06170">
    <property type="entry name" value="LuxR_C_like"/>
    <property type="match status" value="1"/>
</dbReference>
<evidence type="ECO:0000313" key="12">
    <source>
        <dbReference type="Proteomes" id="UP000001683"/>
    </source>
</evidence>
<dbReference type="SUPFAM" id="SSF52172">
    <property type="entry name" value="CheY-like"/>
    <property type="match status" value="1"/>
</dbReference>
<evidence type="ECO:0000313" key="11">
    <source>
        <dbReference type="EMBL" id="ACB84337.1"/>
    </source>
</evidence>
<evidence type="ECO:0000256" key="3">
    <source>
        <dbReference type="ARBA" id="ARBA00023015"/>
    </source>
</evidence>
<dbReference type="Gene3D" id="3.40.50.2300">
    <property type="match status" value="1"/>
</dbReference>
<protein>
    <recommendedName>
        <fullName evidence="1">Stage 0 sporulation protein A homolog</fullName>
    </recommendedName>
</protein>
<keyword evidence="5" id="KW-0804">Transcription</keyword>
<name>B2A7N5_NATTJ</name>
<evidence type="ECO:0000256" key="5">
    <source>
        <dbReference type="ARBA" id="ARBA00023163"/>
    </source>
</evidence>
<gene>
    <name evidence="11" type="ordered locus">Nther_0747</name>
</gene>
<dbReference type="OrthoDB" id="9779069at2"/>
<feature type="domain" description="HTH luxR-type" evidence="9">
    <location>
        <begin position="166"/>
        <end position="231"/>
    </location>
</feature>
<dbReference type="RefSeq" id="WP_012447220.1">
    <property type="nucleotide sequence ID" value="NC_010718.1"/>
</dbReference>
<dbReference type="PRINTS" id="PR00038">
    <property type="entry name" value="HTHLUXR"/>
</dbReference>
<dbReference type="InParanoid" id="B2A7N5"/>
<keyword evidence="4" id="KW-0238">DNA-binding</keyword>
<organism evidence="11 12">
    <name type="scientific">Natranaerobius thermophilus (strain ATCC BAA-1301 / DSM 18059 / JW/NM-WN-LF)</name>
    <dbReference type="NCBI Taxonomy" id="457570"/>
    <lineage>
        <taxon>Bacteria</taxon>
        <taxon>Bacillati</taxon>
        <taxon>Bacillota</taxon>
        <taxon>Clostridia</taxon>
        <taxon>Natranaerobiales</taxon>
        <taxon>Natranaerobiaceae</taxon>
        <taxon>Natranaerobius</taxon>
    </lineage>
</organism>
<comment type="function">
    <text evidence="6">May play the central regulatory role in sporulation. It may be an element of the effector pathway responsible for the activation of sporulation genes in response to nutritional stress. Spo0A may act in concert with spo0H (a sigma factor) to control the expression of some genes that are critical to the sporulation process.</text>
</comment>
<dbReference type="PROSITE" id="PS00622">
    <property type="entry name" value="HTH_LUXR_1"/>
    <property type="match status" value="1"/>
</dbReference>
<reference evidence="11 12" key="1">
    <citation type="submission" date="2008-04" db="EMBL/GenBank/DDBJ databases">
        <title>Complete sequence of chromosome of Natranaerobius thermophilus JW/NM-WN-LF.</title>
        <authorList>
            <consortium name="US DOE Joint Genome Institute"/>
            <person name="Copeland A."/>
            <person name="Lucas S."/>
            <person name="Lapidus A."/>
            <person name="Glavina del Rio T."/>
            <person name="Dalin E."/>
            <person name="Tice H."/>
            <person name="Bruce D."/>
            <person name="Goodwin L."/>
            <person name="Pitluck S."/>
            <person name="Chertkov O."/>
            <person name="Brettin T."/>
            <person name="Detter J.C."/>
            <person name="Han C."/>
            <person name="Kuske C.R."/>
            <person name="Schmutz J."/>
            <person name="Larimer F."/>
            <person name="Land M."/>
            <person name="Hauser L."/>
            <person name="Kyrpides N."/>
            <person name="Lykidis A."/>
            <person name="Mesbah N.M."/>
            <person name="Wiegel J."/>
        </authorList>
    </citation>
    <scope>NUCLEOTIDE SEQUENCE [LARGE SCALE GENOMIC DNA]</scope>
    <source>
        <strain evidence="12">ATCC BAA-1301 / DSM 18059 / JW/NM-WN-LF</strain>
    </source>
</reference>
<evidence type="ECO:0000256" key="6">
    <source>
        <dbReference type="ARBA" id="ARBA00024867"/>
    </source>
</evidence>
<evidence type="ECO:0000256" key="2">
    <source>
        <dbReference type="ARBA" id="ARBA00022553"/>
    </source>
</evidence>
<dbReference type="PROSITE" id="PS50043">
    <property type="entry name" value="HTH_LUXR_2"/>
    <property type="match status" value="1"/>
</dbReference>
<dbReference type="KEGG" id="nth:Nther_0747"/>
<keyword evidence="12" id="KW-1185">Reference proteome</keyword>
<dbReference type="Proteomes" id="UP000001683">
    <property type="component" value="Chromosome"/>
</dbReference>
<dbReference type="InterPro" id="IPR016032">
    <property type="entry name" value="Sig_transdc_resp-reg_C-effctor"/>
</dbReference>
<evidence type="ECO:0000256" key="7">
    <source>
        <dbReference type="PROSITE-ProRule" id="PRU00169"/>
    </source>
</evidence>
<evidence type="ECO:0000256" key="4">
    <source>
        <dbReference type="ARBA" id="ARBA00023125"/>
    </source>
</evidence>
<feature type="modified residue" description="4-aspartylphosphate" evidence="7">
    <location>
        <position position="56"/>
    </location>
</feature>
<dbReference type="EMBL" id="CP001034">
    <property type="protein sequence ID" value="ACB84337.1"/>
    <property type="molecule type" value="Genomic_DNA"/>
</dbReference>
<evidence type="ECO:0000259" key="9">
    <source>
        <dbReference type="PROSITE" id="PS50043"/>
    </source>
</evidence>
<dbReference type="FunCoup" id="B2A7N5">
    <property type="interactions" value="141"/>
</dbReference>
<keyword evidence="3" id="KW-0805">Transcription regulation</keyword>
<accession>B2A7N5</accession>
<evidence type="ECO:0000256" key="1">
    <source>
        <dbReference type="ARBA" id="ARBA00018672"/>
    </source>
</evidence>
<dbReference type="SMART" id="SM00421">
    <property type="entry name" value="HTH_LUXR"/>
    <property type="match status" value="1"/>
</dbReference>
<dbReference type="Pfam" id="PF00196">
    <property type="entry name" value="GerE"/>
    <property type="match status" value="1"/>
</dbReference>
<dbReference type="GO" id="GO:0006355">
    <property type="term" value="P:regulation of DNA-templated transcription"/>
    <property type="evidence" value="ECO:0007669"/>
    <property type="project" value="InterPro"/>
</dbReference>
<dbReference type="Pfam" id="PF00072">
    <property type="entry name" value="Response_reg"/>
    <property type="match status" value="1"/>
</dbReference>